<keyword evidence="1" id="KW-0677">Repeat</keyword>
<dbReference type="InterPro" id="IPR004176">
    <property type="entry name" value="Clp_R_N"/>
</dbReference>
<dbReference type="Pfam" id="PF02861">
    <property type="entry name" value="Clp_N"/>
    <property type="match status" value="1"/>
</dbReference>
<dbReference type="PROSITE" id="PS51903">
    <property type="entry name" value="CLP_R"/>
    <property type="match status" value="1"/>
</dbReference>
<name>A0A6J1E4F8_CUCMO</name>
<dbReference type="PANTHER" id="PTHR47016:SF1">
    <property type="entry name" value="ATP-DEPENDENT CLP PROTEASE ATP-BINDING SUBUNIT CLPT1, CHLOROPLASTIC"/>
    <property type="match status" value="1"/>
</dbReference>
<dbReference type="Proteomes" id="UP000504609">
    <property type="component" value="Unplaced"/>
</dbReference>
<sequence length="234" mass="25563">MAATRMNSLSLSLVPCSLPAQSNCYSLEPKTLFLPVSPLIQLNLAIKRSNATHSVSKFTRRATTATVSFSLPASKPEGVSPDKLPKWSARAIKSFAMAELEARKLKYPNTGTEALLMGILIEGTNIAARFLRANGITLFKVREETVKLLGKSDMYFFSPEHPPLTESAQRALDWAVAEKLKSGQSGEITTGHLLLAIWSEESAGRKILATLGFDGEKAKEIEKTVDNDATFSYK</sequence>
<organism evidence="3 4">
    <name type="scientific">Cucurbita moschata</name>
    <name type="common">Winter crookneck squash</name>
    <name type="synonym">Cucurbita pepo var. moschata</name>
    <dbReference type="NCBI Taxonomy" id="3662"/>
    <lineage>
        <taxon>Eukaryota</taxon>
        <taxon>Viridiplantae</taxon>
        <taxon>Streptophyta</taxon>
        <taxon>Embryophyta</taxon>
        <taxon>Tracheophyta</taxon>
        <taxon>Spermatophyta</taxon>
        <taxon>Magnoliopsida</taxon>
        <taxon>eudicotyledons</taxon>
        <taxon>Gunneridae</taxon>
        <taxon>Pentapetalae</taxon>
        <taxon>rosids</taxon>
        <taxon>fabids</taxon>
        <taxon>Cucurbitales</taxon>
        <taxon>Cucurbitaceae</taxon>
        <taxon>Cucurbiteae</taxon>
        <taxon>Cucurbita</taxon>
    </lineage>
</organism>
<dbReference type="InterPro" id="IPR044217">
    <property type="entry name" value="CLPT1/2"/>
</dbReference>
<evidence type="ECO:0000313" key="4">
    <source>
        <dbReference type="RefSeq" id="XP_022922794.1"/>
    </source>
</evidence>
<evidence type="ECO:0000256" key="1">
    <source>
        <dbReference type="PROSITE-ProRule" id="PRU01251"/>
    </source>
</evidence>
<dbReference type="AlphaFoldDB" id="A0A6J1E4F8"/>
<proteinExistence type="predicted"/>
<protein>
    <submittedName>
        <fullName evidence="4">ATP-dependent Clp protease ATP-binding subunit CLPT1, chloroplastic-like</fullName>
    </submittedName>
</protein>
<dbReference type="GeneID" id="111430678"/>
<accession>A0A6J1E4F8</accession>
<evidence type="ECO:0000313" key="3">
    <source>
        <dbReference type="Proteomes" id="UP000504609"/>
    </source>
</evidence>
<dbReference type="KEGG" id="cmos:111430678"/>
<feature type="domain" description="Clp R" evidence="2">
    <location>
        <begin position="84"/>
        <end position="228"/>
    </location>
</feature>
<dbReference type="InterPro" id="IPR036628">
    <property type="entry name" value="Clp_N_dom_sf"/>
</dbReference>
<dbReference type="RefSeq" id="XP_022922794.1">
    <property type="nucleotide sequence ID" value="XM_023067026.1"/>
</dbReference>
<evidence type="ECO:0000259" key="2">
    <source>
        <dbReference type="PROSITE" id="PS51903"/>
    </source>
</evidence>
<reference evidence="4" key="1">
    <citation type="submission" date="2025-08" db="UniProtKB">
        <authorList>
            <consortium name="RefSeq"/>
        </authorList>
    </citation>
    <scope>IDENTIFICATION</scope>
    <source>
        <tissue evidence="4">Young leaves</tissue>
    </source>
</reference>
<dbReference type="Gene3D" id="1.10.1780.10">
    <property type="entry name" value="Clp, N-terminal domain"/>
    <property type="match status" value="1"/>
</dbReference>
<dbReference type="PANTHER" id="PTHR47016">
    <property type="entry name" value="ATP-DEPENDENT CLP PROTEASE ATP-BINDING SUBUNIT CLPT1, CHLOROPLASTIC"/>
    <property type="match status" value="1"/>
</dbReference>
<gene>
    <name evidence="4" type="primary">LOC111430678</name>
</gene>
<dbReference type="SUPFAM" id="SSF81923">
    <property type="entry name" value="Double Clp-N motif"/>
    <property type="match status" value="1"/>
</dbReference>
<keyword evidence="3" id="KW-1185">Reference proteome</keyword>